<evidence type="ECO:0000313" key="1">
    <source>
        <dbReference type="EMBL" id="PYC65348.1"/>
    </source>
</evidence>
<protein>
    <submittedName>
        <fullName evidence="1">Uncharacterized protein</fullName>
    </submittedName>
</protein>
<dbReference type="AlphaFoldDB" id="A0A2V4N6X9"/>
<evidence type="ECO:0000313" key="2">
    <source>
        <dbReference type="Proteomes" id="UP000248039"/>
    </source>
</evidence>
<sequence>MVLVSPVADTLTAAFSQQHVMGEQVLTEPEPEHVAMAIGQGLLVQAPYSGAFVSVADLVGHGTILDVRRVATVCSR</sequence>
<name>A0A2V4N6X9_9ACTN</name>
<accession>A0A2V4N6X9</accession>
<gene>
    <name evidence="1" type="ORF">C7C46_32670</name>
</gene>
<reference evidence="1 2" key="1">
    <citation type="submission" date="2018-03" db="EMBL/GenBank/DDBJ databases">
        <title>Bioinformatic expansion and discovery of thiopeptide antibiotics.</title>
        <authorList>
            <person name="Schwalen C.J."/>
            <person name="Hudson G.A."/>
            <person name="Mitchell D.A."/>
        </authorList>
    </citation>
    <scope>NUCLEOTIDE SEQUENCE [LARGE SCALE GENOMIC DNA]</scope>
    <source>
        <strain evidence="1 2">ATCC 21389</strain>
    </source>
</reference>
<keyword evidence="2" id="KW-1185">Reference proteome</keyword>
<dbReference type="Proteomes" id="UP000248039">
    <property type="component" value="Unassembled WGS sequence"/>
</dbReference>
<dbReference type="EMBL" id="PYBW01000213">
    <property type="protein sequence ID" value="PYC65348.1"/>
    <property type="molecule type" value="Genomic_DNA"/>
</dbReference>
<proteinExistence type="predicted"/>
<comment type="caution">
    <text evidence="1">The sequence shown here is derived from an EMBL/GenBank/DDBJ whole genome shotgun (WGS) entry which is preliminary data.</text>
</comment>
<organism evidence="1 2">
    <name type="scientific">Streptomyces tateyamensis</name>
    <dbReference type="NCBI Taxonomy" id="565073"/>
    <lineage>
        <taxon>Bacteria</taxon>
        <taxon>Bacillati</taxon>
        <taxon>Actinomycetota</taxon>
        <taxon>Actinomycetes</taxon>
        <taxon>Kitasatosporales</taxon>
        <taxon>Streptomycetaceae</taxon>
        <taxon>Streptomyces</taxon>
    </lineage>
</organism>